<protein>
    <submittedName>
        <fullName evidence="2">Uncharacterized protein</fullName>
    </submittedName>
</protein>
<organism evidence="2 3">
    <name type="scientific">Lithospermum erythrorhizon</name>
    <name type="common">Purple gromwell</name>
    <name type="synonym">Lithospermum officinale var. erythrorhizon</name>
    <dbReference type="NCBI Taxonomy" id="34254"/>
    <lineage>
        <taxon>Eukaryota</taxon>
        <taxon>Viridiplantae</taxon>
        <taxon>Streptophyta</taxon>
        <taxon>Embryophyta</taxon>
        <taxon>Tracheophyta</taxon>
        <taxon>Spermatophyta</taxon>
        <taxon>Magnoliopsida</taxon>
        <taxon>eudicotyledons</taxon>
        <taxon>Gunneridae</taxon>
        <taxon>Pentapetalae</taxon>
        <taxon>asterids</taxon>
        <taxon>lamiids</taxon>
        <taxon>Boraginales</taxon>
        <taxon>Boraginaceae</taxon>
        <taxon>Boraginoideae</taxon>
        <taxon>Lithospermeae</taxon>
        <taxon>Lithospermum</taxon>
    </lineage>
</organism>
<gene>
    <name evidence="2" type="ORF">LIER_24387</name>
</gene>
<comment type="caution">
    <text evidence="2">The sequence shown here is derived from an EMBL/GenBank/DDBJ whole genome shotgun (WGS) entry which is preliminary data.</text>
</comment>
<dbReference type="Proteomes" id="UP001454036">
    <property type="component" value="Unassembled WGS sequence"/>
</dbReference>
<proteinExistence type="predicted"/>
<reference evidence="2 3" key="1">
    <citation type="submission" date="2024-01" db="EMBL/GenBank/DDBJ databases">
        <title>The complete chloroplast genome sequence of Lithospermum erythrorhizon: insights into the phylogenetic relationship among Boraginaceae species and the maternal lineages of purple gromwells.</title>
        <authorList>
            <person name="Okada T."/>
            <person name="Watanabe K."/>
        </authorList>
    </citation>
    <scope>NUCLEOTIDE SEQUENCE [LARGE SCALE GENOMIC DNA]</scope>
</reference>
<dbReference type="PANTHER" id="PTHR36385">
    <property type="entry name" value="OS07G0562900 PROTEIN"/>
    <property type="match status" value="1"/>
</dbReference>
<keyword evidence="3" id="KW-1185">Reference proteome</keyword>
<sequence>MAKNRKSKNNKYGSALMEVETNITSSAMDTTESSAPSSNIKIKRGVQMKRSKNVRKMKAIAKAISKGEKKEEKIIKNQGKKCRTKTAKNLYH</sequence>
<dbReference type="EMBL" id="BAABME010007070">
    <property type="protein sequence ID" value="GAA0170037.1"/>
    <property type="molecule type" value="Genomic_DNA"/>
</dbReference>
<accession>A0AAV3R6Q7</accession>
<feature type="region of interest" description="Disordered" evidence="1">
    <location>
        <begin position="71"/>
        <end position="92"/>
    </location>
</feature>
<name>A0AAV3R6Q7_LITER</name>
<dbReference type="PANTHER" id="PTHR36385:SF1">
    <property type="entry name" value="OS07G0562900 PROTEIN"/>
    <property type="match status" value="1"/>
</dbReference>
<evidence type="ECO:0000313" key="2">
    <source>
        <dbReference type="EMBL" id="GAA0170037.1"/>
    </source>
</evidence>
<evidence type="ECO:0000256" key="1">
    <source>
        <dbReference type="SAM" id="MobiDB-lite"/>
    </source>
</evidence>
<evidence type="ECO:0000313" key="3">
    <source>
        <dbReference type="Proteomes" id="UP001454036"/>
    </source>
</evidence>
<feature type="compositionally biased region" description="Basic residues" evidence="1">
    <location>
        <begin position="78"/>
        <end position="92"/>
    </location>
</feature>
<dbReference type="AlphaFoldDB" id="A0AAV3R6Q7"/>